<sequence length="589" mass="69639">MINEIYDIFSREYAENGEGLIVDKHLLAPGDYIKFTLEDTGDSIEIFHVDKKTDNSLEVYREFVRRDYLSRLISMNKPIDPNKIIHSNNIYTFYVKKENLHESKGKLNGKVIKEYYNILKNPEVKYKSKPKSRKLYLKIEEEYGKPDIELIENIQSWVQKNIMEIAKKLDLNKTYLKLFYDTSLNNYEKESERYIIPNIYNSTDYNVNIAGKVYGLSDFNMGLNSKKPYLENKTRKSKLPLLVDSEKILVEKKLFDYLMNYASEGKNYIYAEQDCVDGIEAKENKKSDFRGYFFRVNKGKEVEITDYDSITDYRYKFKRVIKIIPILRQGFEKEFTLVKGSLKNIGELSDKVNELFFNKYLKSNFFTEPKDIKLNDSKVKEFLLKYRYGFYTWFYKGEDILVKGFWDKMTLGLLCNSISHGNANKAINQFNLRHALLDYFKEESRGENMANTIKDIRKNVDEKINIKKDEDYKVEIKGDKEYYFCIGQLLQYFYSLNKSSSKNFSFISSVLNASDDRIVKEKLRRLFIKYSYAIKSSFRFSNMYYMVLAYSSENEVDKDLIIAGFLCPSLIYKKSEEDSDDENKNEEES</sequence>
<proteinExistence type="predicted"/>
<dbReference type="Proteomes" id="UP001623660">
    <property type="component" value="Unassembled WGS sequence"/>
</dbReference>
<gene>
    <name evidence="1" type="ORF">ACJDU8_05045</name>
</gene>
<evidence type="ECO:0000313" key="1">
    <source>
        <dbReference type="EMBL" id="MFL0194944.1"/>
    </source>
</evidence>
<evidence type="ECO:0008006" key="3">
    <source>
        <dbReference type="Google" id="ProtNLM"/>
    </source>
</evidence>
<dbReference type="RefSeq" id="WP_406791061.1">
    <property type="nucleotide sequence ID" value="NZ_JBJHZX010000005.1"/>
</dbReference>
<protein>
    <recommendedName>
        <fullName evidence="3">CRISPR-associated protein Csh1</fullName>
    </recommendedName>
</protein>
<dbReference type="EMBL" id="JBJHZX010000005">
    <property type="protein sequence ID" value="MFL0194944.1"/>
    <property type="molecule type" value="Genomic_DNA"/>
</dbReference>
<keyword evidence="2" id="KW-1185">Reference proteome</keyword>
<comment type="caution">
    <text evidence="1">The sequence shown here is derived from an EMBL/GenBank/DDBJ whole genome shotgun (WGS) entry which is preliminary data.</text>
</comment>
<organism evidence="1 2">
    <name type="scientific">Candidatus Clostridium eludens</name>
    <dbReference type="NCBI Taxonomy" id="3381663"/>
    <lineage>
        <taxon>Bacteria</taxon>
        <taxon>Bacillati</taxon>
        <taxon>Bacillota</taxon>
        <taxon>Clostridia</taxon>
        <taxon>Eubacteriales</taxon>
        <taxon>Clostridiaceae</taxon>
        <taxon>Clostridium</taxon>
    </lineage>
</organism>
<name>A0ABW8SFX8_9CLOT</name>
<accession>A0ABW8SFX8</accession>
<evidence type="ECO:0000313" key="2">
    <source>
        <dbReference type="Proteomes" id="UP001623660"/>
    </source>
</evidence>
<reference evidence="1 2" key="1">
    <citation type="submission" date="2024-11" db="EMBL/GenBank/DDBJ databases">
        <authorList>
            <person name="Heng Y.C."/>
            <person name="Lim A.C.H."/>
            <person name="Lee J.K.Y."/>
            <person name="Kittelmann S."/>
        </authorList>
    </citation>
    <scope>NUCLEOTIDE SEQUENCE [LARGE SCALE GENOMIC DNA]</scope>
    <source>
        <strain evidence="1 2">WILCCON 0269</strain>
    </source>
</reference>